<dbReference type="AlphaFoldDB" id="A0A9P5TWL2"/>
<dbReference type="OrthoDB" id="3068022at2759"/>
<evidence type="ECO:0000313" key="1">
    <source>
        <dbReference type="EMBL" id="KAF9023859.1"/>
    </source>
</evidence>
<reference evidence="1" key="1">
    <citation type="submission" date="2020-11" db="EMBL/GenBank/DDBJ databases">
        <authorList>
            <consortium name="DOE Joint Genome Institute"/>
            <person name="Ahrendt S."/>
            <person name="Riley R."/>
            <person name="Andreopoulos W."/>
            <person name="Labutti K."/>
            <person name="Pangilinan J."/>
            <person name="Ruiz-Duenas F.J."/>
            <person name="Barrasa J.M."/>
            <person name="Sanchez-Garcia M."/>
            <person name="Camarero S."/>
            <person name="Miyauchi S."/>
            <person name="Serrano A."/>
            <person name="Linde D."/>
            <person name="Babiker R."/>
            <person name="Drula E."/>
            <person name="Ayuso-Fernandez I."/>
            <person name="Pacheco R."/>
            <person name="Padilla G."/>
            <person name="Ferreira P."/>
            <person name="Barriuso J."/>
            <person name="Kellner H."/>
            <person name="Castanera R."/>
            <person name="Alfaro M."/>
            <person name="Ramirez L."/>
            <person name="Pisabarro A.G."/>
            <person name="Kuo A."/>
            <person name="Tritt A."/>
            <person name="Lipzen A."/>
            <person name="He G."/>
            <person name="Yan M."/>
            <person name="Ng V."/>
            <person name="Cullen D."/>
            <person name="Martin F."/>
            <person name="Rosso M.-N."/>
            <person name="Henrissat B."/>
            <person name="Hibbett D."/>
            <person name="Martinez A.T."/>
            <person name="Grigoriev I.V."/>
        </authorList>
    </citation>
    <scope>NUCLEOTIDE SEQUENCE</scope>
    <source>
        <strain evidence="1">AH 40177</strain>
    </source>
</reference>
<name>A0A9P5TWL2_9AGAR</name>
<comment type="caution">
    <text evidence="1">The sequence shown here is derived from an EMBL/GenBank/DDBJ whole genome shotgun (WGS) entry which is preliminary data.</text>
</comment>
<protein>
    <submittedName>
        <fullName evidence="1">Uncharacterized protein</fullName>
    </submittedName>
</protein>
<sequence>MSTESTVTNAIHGIHSTLPLPVSAQTGYSADSPGGWGSSANENAGWGPATGAVVRVHLHLSCLKLTWDGNLSRSAALDCVETSEWSEIQLYACSDQAQPNNSPFPSFTGPQVLERLAKVEEAIAEAKSSVIDLRAVKAEALQSYGEAQTAVYARLDKVHEMEEMCKHLRDLLRIAHTCFPSPAG</sequence>
<keyword evidence="2" id="KW-1185">Reference proteome</keyword>
<dbReference type="Proteomes" id="UP000772434">
    <property type="component" value="Unassembled WGS sequence"/>
</dbReference>
<evidence type="ECO:0000313" key="2">
    <source>
        <dbReference type="Proteomes" id="UP000772434"/>
    </source>
</evidence>
<accession>A0A9P5TWL2</accession>
<gene>
    <name evidence="1" type="ORF">BDP27DRAFT_1438367</name>
</gene>
<proteinExistence type="predicted"/>
<organism evidence="1 2">
    <name type="scientific">Rhodocollybia butyracea</name>
    <dbReference type="NCBI Taxonomy" id="206335"/>
    <lineage>
        <taxon>Eukaryota</taxon>
        <taxon>Fungi</taxon>
        <taxon>Dikarya</taxon>
        <taxon>Basidiomycota</taxon>
        <taxon>Agaricomycotina</taxon>
        <taxon>Agaricomycetes</taxon>
        <taxon>Agaricomycetidae</taxon>
        <taxon>Agaricales</taxon>
        <taxon>Marasmiineae</taxon>
        <taxon>Omphalotaceae</taxon>
        <taxon>Rhodocollybia</taxon>
    </lineage>
</organism>
<dbReference type="EMBL" id="JADNRY010000941">
    <property type="protein sequence ID" value="KAF9023859.1"/>
    <property type="molecule type" value="Genomic_DNA"/>
</dbReference>